<name>A0A8J7M6D5_9RHOB</name>
<accession>A0A8J7M6D5</accession>
<feature type="chain" id="PRO_5035328579" evidence="1">
    <location>
        <begin position="22"/>
        <end position="268"/>
    </location>
</feature>
<protein>
    <submittedName>
        <fullName evidence="2">Transporter</fullName>
    </submittedName>
</protein>
<dbReference type="AlphaFoldDB" id="A0A8J7M6D5"/>
<evidence type="ECO:0000256" key="1">
    <source>
        <dbReference type="SAM" id="SignalP"/>
    </source>
</evidence>
<reference evidence="2" key="1">
    <citation type="submission" date="2020-12" db="EMBL/GenBank/DDBJ databases">
        <title>Bacterial taxonomy.</title>
        <authorList>
            <person name="Pan X."/>
        </authorList>
    </citation>
    <scope>NUCLEOTIDE SEQUENCE</scope>
    <source>
        <strain evidence="2">M0105</strain>
    </source>
</reference>
<dbReference type="Proteomes" id="UP000655420">
    <property type="component" value="Unassembled WGS sequence"/>
</dbReference>
<keyword evidence="1" id="KW-0732">Signal</keyword>
<proteinExistence type="predicted"/>
<feature type="signal peptide" evidence="1">
    <location>
        <begin position="1"/>
        <end position="21"/>
    </location>
</feature>
<evidence type="ECO:0000313" key="2">
    <source>
        <dbReference type="EMBL" id="MBK0398550.1"/>
    </source>
</evidence>
<sequence>MKVLLTLAISTNLTLAGSAIAQEALDLDDLAQELANPLASLVSIPLQMNWDRNIGPQDAGDRLTTNIQPVIPFGVTEDWNLITRTIVPVTWQEDIFPGAGSQFGLGDMSTSLFLSPSKITEGGFTWGVGPILLLPTATDDLLGAEKWGAGPTAVGLVQRGPWTAGALVNHVWSFAGDGDRSDINRTFMQPFAAYTTDTAWTFSIQSESAYDWTANDWAVPVNVSASKMLLLGGLPVSLQGGVGYWATAPDNGPEGFRFRLQFTLLFPR</sequence>
<dbReference type="EMBL" id="JAEHHL010000002">
    <property type="protein sequence ID" value="MBK0398550.1"/>
    <property type="molecule type" value="Genomic_DNA"/>
</dbReference>
<keyword evidence="3" id="KW-1185">Reference proteome</keyword>
<organism evidence="2 3">
    <name type="scientific">Thermohalobaculum xanthum</name>
    <dbReference type="NCBI Taxonomy" id="2753746"/>
    <lineage>
        <taxon>Bacteria</taxon>
        <taxon>Pseudomonadati</taxon>
        <taxon>Pseudomonadota</taxon>
        <taxon>Alphaproteobacteria</taxon>
        <taxon>Rhodobacterales</taxon>
        <taxon>Paracoccaceae</taxon>
        <taxon>Thermohalobaculum</taxon>
    </lineage>
</organism>
<evidence type="ECO:0000313" key="3">
    <source>
        <dbReference type="Proteomes" id="UP000655420"/>
    </source>
</evidence>
<comment type="caution">
    <text evidence="2">The sequence shown here is derived from an EMBL/GenBank/DDBJ whole genome shotgun (WGS) entry which is preliminary data.</text>
</comment>
<gene>
    <name evidence="2" type="ORF">H0I76_05070</name>
</gene>
<dbReference type="RefSeq" id="WP_200607910.1">
    <property type="nucleotide sequence ID" value="NZ_JAEHHL010000002.1"/>
</dbReference>